<feature type="transmembrane region" description="Helical" evidence="1">
    <location>
        <begin position="23"/>
        <end position="43"/>
    </location>
</feature>
<dbReference type="PROSITE" id="PS51352">
    <property type="entry name" value="THIOREDOXIN_2"/>
    <property type="match status" value="1"/>
</dbReference>
<dbReference type="SUPFAM" id="SSF52833">
    <property type="entry name" value="Thioredoxin-like"/>
    <property type="match status" value="1"/>
</dbReference>
<evidence type="ECO:0000313" key="4">
    <source>
        <dbReference type="Proteomes" id="UP000182719"/>
    </source>
</evidence>
<dbReference type="PANTHER" id="PTHR42852">
    <property type="entry name" value="THIOL:DISULFIDE INTERCHANGE PROTEIN DSBE"/>
    <property type="match status" value="1"/>
</dbReference>
<dbReference type="GO" id="GO:0016491">
    <property type="term" value="F:oxidoreductase activity"/>
    <property type="evidence" value="ECO:0007669"/>
    <property type="project" value="InterPro"/>
</dbReference>
<dbReference type="GO" id="GO:0016209">
    <property type="term" value="F:antioxidant activity"/>
    <property type="evidence" value="ECO:0007669"/>
    <property type="project" value="InterPro"/>
</dbReference>
<protein>
    <submittedName>
        <fullName evidence="3">Peroxiredoxin</fullName>
    </submittedName>
</protein>
<proteinExistence type="predicted"/>
<dbReference type="InterPro" id="IPR036249">
    <property type="entry name" value="Thioredoxin-like_sf"/>
</dbReference>
<keyword evidence="1" id="KW-0472">Membrane</keyword>
<dbReference type="OrthoDB" id="9813820at2"/>
<evidence type="ECO:0000313" key="3">
    <source>
        <dbReference type="EMBL" id="SEM59603.1"/>
    </source>
</evidence>
<keyword evidence="4" id="KW-1185">Reference proteome</keyword>
<dbReference type="CDD" id="cd02966">
    <property type="entry name" value="TlpA_like_family"/>
    <property type="match status" value="1"/>
</dbReference>
<dbReference type="RefSeq" id="WP_075009715.1">
    <property type="nucleotide sequence ID" value="NZ_FOAP01000019.1"/>
</dbReference>
<dbReference type="Gene3D" id="3.40.30.10">
    <property type="entry name" value="Glutaredoxin"/>
    <property type="match status" value="1"/>
</dbReference>
<keyword evidence="1" id="KW-1133">Transmembrane helix</keyword>
<feature type="domain" description="Thioredoxin" evidence="2">
    <location>
        <begin position="49"/>
        <end position="185"/>
    </location>
</feature>
<dbReference type="Proteomes" id="UP000182719">
    <property type="component" value="Unassembled WGS sequence"/>
</dbReference>
<sequence>MSDAKQGGKGLRAAWQRARQRRWVRWGVDLAVMAGVVLAVMAWQTRHLPPAGTPAPDFQLRSLSGAPVRLSDLRGKPVVLAFWAPWCGVCKQESSTLSAVRRSLGDRAHVLSVALDYPNEAAVQRFVQEQGADYPVLLGDEAVRAAFRVHQYPTLFVISPEGDIAQAAIGYTTQPGLLWRVWRAG</sequence>
<dbReference type="EMBL" id="FOAP01000019">
    <property type="protein sequence ID" value="SEM59603.1"/>
    <property type="molecule type" value="Genomic_DNA"/>
</dbReference>
<keyword evidence="1" id="KW-0812">Transmembrane</keyword>
<organism evidence="3 4">
    <name type="scientific">Stigmatella aurantiaca</name>
    <dbReference type="NCBI Taxonomy" id="41"/>
    <lineage>
        <taxon>Bacteria</taxon>
        <taxon>Pseudomonadati</taxon>
        <taxon>Myxococcota</taxon>
        <taxon>Myxococcia</taxon>
        <taxon>Myxococcales</taxon>
        <taxon>Cystobacterineae</taxon>
        <taxon>Archangiaceae</taxon>
        <taxon>Stigmatella</taxon>
    </lineage>
</organism>
<accession>A0A1H7ZMU3</accession>
<gene>
    <name evidence="3" type="ORF">SAMN05444354_11962</name>
</gene>
<dbReference type="PANTHER" id="PTHR42852:SF17">
    <property type="entry name" value="THIOREDOXIN-LIKE PROTEIN HI_1115"/>
    <property type="match status" value="1"/>
</dbReference>
<dbReference type="InterPro" id="IPR000866">
    <property type="entry name" value="AhpC/TSA"/>
</dbReference>
<dbReference type="Pfam" id="PF00578">
    <property type="entry name" value="AhpC-TSA"/>
    <property type="match status" value="1"/>
</dbReference>
<dbReference type="InterPro" id="IPR013766">
    <property type="entry name" value="Thioredoxin_domain"/>
</dbReference>
<dbReference type="AlphaFoldDB" id="A0A1H7ZMU3"/>
<evidence type="ECO:0000259" key="2">
    <source>
        <dbReference type="PROSITE" id="PS51352"/>
    </source>
</evidence>
<evidence type="ECO:0000256" key="1">
    <source>
        <dbReference type="SAM" id="Phobius"/>
    </source>
</evidence>
<dbReference type="InterPro" id="IPR050553">
    <property type="entry name" value="Thioredoxin_ResA/DsbE_sf"/>
</dbReference>
<reference evidence="4" key="1">
    <citation type="submission" date="2016-10" db="EMBL/GenBank/DDBJ databases">
        <authorList>
            <person name="Varghese N."/>
            <person name="Submissions S."/>
        </authorList>
    </citation>
    <scope>NUCLEOTIDE SEQUENCE [LARGE SCALE GENOMIC DNA]</scope>
    <source>
        <strain evidence="4">DSM 17044</strain>
    </source>
</reference>
<name>A0A1H7ZMU3_STIAU</name>